<gene>
    <name evidence="5" type="primary">tesB_4</name>
    <name evidence="5" type="ORF">NRB56_40080</name>
</gene>
<dbReference type="SUPFAM" id="SSF54637">
    <property type="entry name" value="Thioesterase/thiol ester dehydrase-isomerase"/>
    <property type="match status" value="2"/>
</dbReference>
<feature type="domain" description="Acyl-CoA thioesterase-like N-terminal HotDog" evidence="4">
    <location>
        <begin position="38"/>
        <end position="114"/>
    </location>
</feature>
<dbReference type="InterPro" id="IPR042171">
    <property type="entry name" value="Acyl-CoA_hotdog"/>
</dbReference>
<keyword evidence="6" id="KW-1185">Reference proteome</keyword>
<organism evidence="5 6">
    <name type="scientific">Nocardia aurantia</name>
    <dbReference type="NCBI Taxonomy" id="2585199"/>
    <lineage>
        <taxon>Bacteria</taxon>
        <taxon>Bacillati</taxon>
        <taxon>Actinomycetota</taxon>
        <taxon>Actinomycetes</taxon>
        <taxon>Mycobacteriales</taxon>
        <taxon>Nocardiaceae</taxon>
        <taxon>Nocardia</taxon>
    </lineage>
</organism>
<dbReference type="InterPro" id="IPR003703">
    <property type="entry name" value="Acyl_CoA_thio"/>
</dbReference>
<evidence type="ECO:0000259" key="3">
    <source>
        <dbReference type="Pfam" id="PF02551"/>
    </source>
</evidence>
<dbReference type="AlphaFoldDB" id="A0A7K0DUC0"/>
<reference evidence="5 6" key="1">
    <citation type="submission" date="2019-10" db="EMBL/GenBank/DDBJ databases">
        <title>Nocardia macrotermitis sp. nov. and Nocardia aurantia sp. nov., isolated from the gut of fungus growing-termite Macrotermes natalensis.</title>
        <authorList>
            <person name="Benndorf R."/>
            <person name="Schwitalla J."/>
            <person name="Martin K."/>
            <person name="De Beer W."/>
            <person name="Kaster A.-K."/>
            <person name="Vollmers J."/>
            <person name="Poulsen M."/>
            <person name="Beemelmanns C."/>
        </authorList>
    </citation>
    <scope>NUCLEOTIDE SEQUENCE [LARGE SCALE GENOMIC DNA]</scope>
    <source>
        <strain evidence="5 6">RB56</strain>
    </source>
</reference>
<comment type="caution">
    <text evidence="5">The sequence shown here is derived from an EMBL/GenBank/DDBJ whole genome shotgun (WGS) entry which is preliminary data.</text>
</comment>
<name>A0A7K0DUC0_9NOCA</name>
<accession>A0A7K0DUC0</accession>
<evidence type="ECO:0000313" key="5">
    <source>
        <dbReference type="EMBL" id="MQY28424.1"/>
    </source>
</evidence>
<dbReference type="CDD" id="cd03445">
    <property type="entry name" value="Thioesterase_II_repeat2"/>
    <property type="match status" value="1"/>
</dbReference>
<dbReference type="Pfam" id="PF13622">
    <property type="entry name" value="4HBT_3"/>
    <property type="match status" value="1"/>
</dbReference>
<dbReference type="CDD" id="cd03444">
    <property type="entry name" value="Thioesterase_II_repeat1"/>
    <property type="match status" value="1"/>
</dbReference>
<dbReference type="InterPro" id="IPR029069">
    <property type="entry name" value="HotDog_dom_sf"/>
</dbReference>
<evidence type="ECO:0000256" key="1">
    <source>
        <dbReference type="ARBA" id="ARBA00006538"/>
    </source>
</evidence>
<evidence type="ECO:0000313" key="6">
    <source>
        <dbReference type="Proteomes" id="UP000431401"/>
    </source>
</evidence>
<feature type="domain" description="Acyl-CoA thioesterase 2 C-terminal" evidence="3">
    <location>
        <begin position="175"/>
        <end position="287"/>
    </location>
</feature>
<dbReference type="PANTHER" id="PTHR11066:SF34">
    <property type="entry name" value="ACYL-COENZYME A THIOESTERASE 8"/>
    <property type="match status" value="1"/>
</dbReference>
<proteinExistence type="inferred from homology"/>
<keyword evidence="2 5" id="KW-0378">Hydrolase</keyword>
<evidence type="ECO:0000256" key="2">
    <source>
        <dbReference type="ARBA" id="ARBA00022801"/>
    </source>
</evidence>
<dbReference type="OrthoDB" id="9781019at2"/>
<dbReference type="PANTHER" id="PTHR11066">
    <property type="entry name" value="ACYL-COA THIOESTERASE"/>
    <property type="match status" value="1"/>
</dbReference>
<dbReference type="GO" id="GO:0006637">
    <property type="term" value="P:acyl-CoA metabolic process"/>
    <property type="evidence" value="ECO:0007669"/>
    <property type="project" value="InterPro"/>
</dbReference>
<dbReference type="InterPro" id="IPR025652">
    <property type="entry name" value="TesB_C"/>
</dbReference>
<evidence type="ECO:0000259" key="4">
    <source>
        <dbReference type="Pfam" id="PF13622"/>
    </source>
</evidence>
<dbReference type="EMBL" id="WEGI01000008">
    <property type="protein sequence ID" value="MQY28424.1"/>
    <property type="molecule type" value="Genomic_DNA"/>
</dbReference>
<dbReference type="EC" id="3.1.2.-" evidence="5"/>
<protein>
    <submittedName>
        <fullName evidence="5">Acyl-CoA thioesterase 2</fullName>
        <ecNumber evidence="5">3.1.2.-</ecNumber>
    </submittedName>
</protein>
<dbReference type="Pfam" id="PF02551">
    <property type="entry name" value="Acyl_CoA_thio"/>
    <property type="match status" value="1"/>
</dbReference>
<dbReference type="GO" id="GO:0047617">
    <property type="term" value="F:fatty acyl-CoA hydrolase activity"/>
    <property type="evidence" value="ECO:0007669"/>
    <property type="project" value="InterPro"/>
</dbReference>
<dbReference type="InterPro" id="IPR049449">
    <property type="entry name" value="TesB_ACOT8-like_N"/>
</dbReference>
<dbReference type="GO" id="GO:0009062">
    <property type="term" value="P:fatty acid catabolic process"/>
    <property type="evidence" value="ECO:0007669"/>
    <property type="project" value="TreeGrafter"/>
</dbReference>
<dbReference type="RefSeq" id="WP_153344323.1">
    <property type="nucleotide sequence ID" value="NZ_WEGI01000008.1"/>
</dbReference>
<dbReference type="Proteomes" id="UP000431401">
    <property type="component" value="Unassembled WGS sequence"/>
</dbReference>
<sequence>MTVLDESGRTATFLDSLAPATLGENEFRGLAQPGPPRRTYGGRIAAQALLAAGSTVPADRPVHSAQTSFLLPGNTTQPIDFTVGRTRDGESFSTRTVEAVQAGRLIFTMAASFHRRETGLSHQVATHDGTDPDRLPDVTETFAGDEASLRWARTLRDTIGADLRFPRLPVRVYAMRGETTPPHQSIWLRTTSPVPDEEPAQAAGLLYLSDVLLLSTALGPHGRTFQDAGIQFATLTHSVWFHAPLRVDDWFLYNQSSRWSGAARALCQGEMLDRTGRLCATVAQEGLVRTL</sequence>
<dbReference type="Gene3D" id="2.40.160.210">
    <property type="entry name" value="Acyl-CoA thioesterase, double hotdog domain"/>
    <property type="match status" value="1"/>
</dbReference>
<comment type="similarity">
    <text evidence="1">Belongs to the C/M/P thioester hydrolase family.</text>
</comment>